<dbReference type="PROSITE" id="PS50109">
    <property type="entry name" value="HIS_KIN"/>
    <property type="match status" value="1"/>
</dbReference>
<dbReference type="InterPro" id="IPR005467">
    <property type="entry name" value="His_kinase_dom"/>
</dbReference>
<dbReference type="PRINTS" id="PR00344">
    <property type="entry name" value="BCTRLSENSOR"/>
</dbReference>
<dbReference type="SMART" id="SM00448">
    <property type="entry name" value="REC"/>
    <property type="match status" value="1"/>
</dbReference>
<dbReference type="Pfam" id="PF00512">
    <property type="entry name" value="HisKA"/>
    <property type="match status" value="1"/>
</dbReference>
<dbReference type="GO" id="GO:0005886">
    <property type="term" value="C:plasma membrane"/>
    <property type="evidence" value="ECO:0007669"/>
    <property type="project" value="TreeGrafter"/>
</dbReference>
<dbReference type="InterPro" id="IPR000700">
    <property type="entry name" value="PAS-assoc_C"/>
</dbReference>
<evidence type="ECO:0000256" key="2">
    <source>
        <dbReference type="ARBA" id="ARBA00012438"/>
    </source>
</evidence>
<gene>
    <name evidence="13" type="ORF">B1R32_109104</name>
</gene>
<keyword evidence="4" id="KW-0808">Transferase</keyword>
<evidence type="ECO:0000259" key="11">
    <source>
        <dbReference type="PROSITE" id="PS50112"/>
    </source>
</evidence>
<dbReference type="Gene3D" id="3.30.450.20">
    <property type="entry name" value="PAS domain"/>
    <property type="match status" value="1"/>
</dbReference>
<dbReference type="PROSITE" id="PS50113">
    <property type="entry name" value="PAC"/>
    <property type="match status" value="1"/>
</dbReference>
<dbReference type="Pfam" id="PF00072">
    <property type="entry name" value="Response_reg"/>
    <property type="match status" value="1"/>
</dbReference>
<dbReference type="SUPFAM" id="SSF55785">
    <property type="entry name" value="PYP-like sensor domain (PAS domain)"/>
    <property type="match status" value="1"/>
</dbReference>
<evidence type="ECO:0000259" key="10">
    <source>
        <dbReference type="PROSITE" id="PS50110"/>
    </source>
</evidence>
<dbReference type="InterPro" id="IPR003594">
    <property type="entry name" value="HATPase_dom"/>
</dbReference>
<keyword evidence="7" id="KW-0175">Coiled coil</keyword>
<dbReference type="PROSITE" id="PS50112">
    <property type="entry name" value="PAS"/>
    <property type="match status" value="1"/>
</dbReference>
<evidence type="ECO:0000256" key="5">
    <source>
        <dbReference type="ARBA" id="ARBA00022777"/>
    </source>
</evidence>
<dbReference type="OrthoDB" id="9796100at2"/>
<dbReference type="SUPFAM" id="SSF47384">
    <property type="entry name" value="Homodimeric domain of signal transducing histidine kinase"/>
    <property type="match status" value="1"/>
</dbReference>
<dbReference type="InterPro" id="IPR036097">
    <property type="entry name" value="HisK_dim/P_sf"/>
</dbReference>
<feature type="domain" description="Response regulatory" evidence="10">
    <location>
        <begin position="4"/>
        <end position="121"/>
    </location>
</feature>
<feature type="compositionally biased region" description="Polar residues" evidence="8">
    <location>
        <begin position="595"/>
        <end position="611"/>
    </location>
</feature>
<dbReference type="EMBL" id="NIGF01000009">
    <property type="protein sequence ID" value="PQV63764.1"/>
    <property type="molecule type" value="Genomic_DNA"/>
</dbReference>
<dbReference type="PANTHER" id="PTHR43047:SF63">
    <property type="entry name" value="HISTIDINE KINASE"/>
    <property type="match status" value="1"/>
</dbReference>
<reference evidence="13 14" key="1">
    <citation type="journal article" date="2018" name="Syst. Appl. Microbiol.">
        <title>Abditibacterium utsteinense sp. nov., the first cultivated member of candidate phylum FBP, isolated from ice-free Antarctic soil samples.</title>
        <authorList>
            <person name="Tahon G."/>
            <person name="Tytgat B."/>
            <person name="Lebbe L."/>
            <person name="Carlier A."/>
            <person name="Willems A."/>
        </authorList>
    </citation>
    <scope>NUCLEOTIDE SEQUENCE [LARGE SCALE GENOMIC DNA]</scope>
    <source>
        <strain evidence="13 14">LMG 29911</strain>
    </source>
</reference>
<dbReference type="Gene3D" id="3.40.50.2300">
    <property type="match status" value="1"/>
</dbReference>
<name>A0A2S8SSH3_9BACT</name>
<dbReference type="GO" id="GO:0000155">
    <property type="term" value="F:phosphorelay sensor kinase activity"/>
    <property type="evidence" value="ECO:0007669"/>
    <property type="project" value="InterPro"/>
</dbReference>
<dbReference type="InterPro" id="IPR036890">
    <property type="entry name" value="HATPase_C_sf"/>
</dbReference>
<keyword evidence="5" id="KW-0418">Kinase</keyword>
<evidence type="ECO:0000256" key="3">
    <source>
        <dbReference type="ARBA" id="ARBA00022553"/>
    </source>
</evidence>
<protein>
    <recommendedName>
        <fullName evidence="2">histidine kinase</fullName>
        <ecNumber evidence="2">2.7.13.3</ecNumber>
    </recommendedName>
</protein>
<keyword evidence="14" id="KW-1185">Reference proteome</keyword>
<evidence type="ECO:0000259" key="9">
    <source>
        <dbReference type="PROSITE" id="PS50109"/>
    </source>
</evidence>
<evidence type="ECO:0000256" key="4">
    <source>
        <dbReference type="ARBA" id="ARBA00022679"/>
    </source>
</evidence>
<dbReference type="InParanoid" id="A0A2S8SSH3"/>
<feature type="modified residue" description="4-aspartylphosphate" evidence="6">
    <location>
        <position position="53"/>
    </location>
</feature>
<feature type="domain" description="Histidine kinase" evidence="9">
    <location>
        <begin position="326"/>
        <end position="558"/>
    </location>
</feature>
<dbReference type="SMART" id="SM00387">
    <property type="entry name" value="HATPase_c"/>
    <property type="match status" value="1"/>
</dbReference>
<dbReference type="PROSITE" id="PS50110">
    <property type="entry name" value="RESPONSE_REGULATORY"/>
    <property type="match status" value="1"/>
</dbReference>
<dbReference type="Gene3D" id="1.10.287.130">
    <property type="match status" value="1"/>
</dbReference>
<dbReference type="RefSeq" id="WP_105483924.1">
    <property type="nucleotide sequence ID" value="NZ_NIGF01000009.1"/>
</dbReference>
<dbReference type="Gene3D" id="3.30.565.10">
    <property type="entry name" value="Histidine kinase-like ATPase, C-terminal domain"/>
    <property type="match status" value="1"/>
</dbReference>
<comment type="caution">
    <text evidence="13">The sequence shown here is derived from an EMBL/GenBank/DDBJ whole genome shotgun (WGS) entry which is preliminary data.</text>
</comment>
<sequence length="631" mass="70379">MQANILLVDDRPENLLALRAILESLGCRFVEANSGTQALKHLLQEEFALILMDVQMPGLDGFETTTLIKEREKTRHIPIIFVTAISKEQHYIFKGYSSGAVDYISKPFDPDILRSKVAVFIDLWSKGEQIKRAAARELRYEQAEKEREMAELELELKSQHFAEIAESQANLERFKETLDATLDGVSIFDGKHWHYSYVNQGALNQLGYGREEMLVLTPLDIKPLFTKTSFHRLLAPLVAQEKQSLTYETLHQHKDGRQLPVEVFLQYVEPPFNAPSGEIGSFISIVRDITERKQTENLLIASKELAERERANAERANQAKSEFIAGVSHELRTPLNAIIGFSKLLLNPRVGPLNPDQTAYTQDVVQSAEHLLQLINDILDLSKIESGKMVLELENFSLADVLEQSLVVVRADAETHQLRLSVELSPEIAALSPISGDVRKVKQVMYNLLSNAVKFTLDGGSIRISAECDATTKNEKTGAASQAIIRVSDTGIGIAPEHQKRIFSAFEQVDSSYTRQQQGTGLGLALTRRIVELHGGRLWLESQEGQGSTFSFSLPLQRAASTQESSEAKLQETEPQEEKLPETEPKETTPKETNDISQKMTAPQKMTGSSRKTTKTGNKKARASSPSENAS</sequence>
<organism evidence="13 14">
    <name type="scientific">Abditibacterium utsteinense</name>
    <dbReference type="NCBI Taxonomy" id="1960156"/>
    <lineage>
        <taxon>Bacteria</taxon>
        <taxon>Pseudomonadati</taxon>
        <taxon>Abditibacteriota</taxon>
        <taxon>Abditibacteriia</taxon>
        <taxon>Abditibacteriales</taxon>
        <taxon>Abditibacteriaceae</taxon>
        <taxon>Abditibacterium</taxon>
    </lineage>
</organism>
<evidence type="ECO:0000256" key="1">
    <source>
        <dbReference type="ARBA" id="ARBA00000085"/>
    </source>
</evidence>
<proteinExistence type="predicted"/>
<dbReference type="SMART" id="SM00388">
    <property type="entry name" value="HisKA"/>
    <property type="match status" value="1"/>
</dbReference>
<evidence type="ECO:0000256" key="8">
    <source>
        <dbReference type="SAM" id="MobiDB-lite"/>
    </source>
</evidence>
<dbReference type="InterPro" id="IPR035965">
    <property type="entry name" value="PAS-like_dom_sf"/>
</dbReference>
<dbReference type="SUPFAM" id="SSF52172">
    <property type="entry name" value="CheY-like"/>
    <property type="match status" value="1"/>
</dbReference>
<dbReference type="EC" id="2.7.13.3" evidence="2"/>
<evidence type="ECO:0000256" key="7">
    <source>
        <dbReference type="SAM" id="Coils"/>
    </source>
</evidence>
<dbReference type="Proteomes" id="UP000237684">
    <property type="component" value="Unassembled WGS sequence"/>
</dbReference>
<dbReference type="CDD" id="cd16922">
    <property type="entry name" value="HATPase_EvgS-ArcB-TorS-like"/>
    <property type="match status" value="1"/>
</dbReference>
<evidence type="ECO:0000313" key="13">
    <source>
        <dbReference type="EMBL" id="PQV63764.1"/>
    </source>
</evidence>
<feature type="compositionally biased region" description="Basic residues" evidence="8">
    <location>
        <begin position="612"/>
        <end position="622"/>
    </location>
</feature>
<evidence type="ECO:0000259" key="12">
    <source>
        <dbReference type="PROSITE" id="PS50113"/>
    </source>
</evidence>
<dbReference type="InterPro" id="IPR003661">
    <property type="entry name" value="HisK_dim/P_dom"/>
</dbReference>
<dbReference type="InterPro" id="IPR004358">
    <property type="entry name" value="Sig_transdc_His_kin-like_C"/>
</dbReference>
<dbReference type="PANTHER" id="PTHR43047">
    <property type="entry name" value="TWO-COMPONENT HISTIDINE PROTEIN KINASE"/>
    <property type="match status" value="1"/>
</dbReference>
<evidence type="ECO:0000313" key="14">
    <source>
        <dbReference type="Proteomes" id="UP000237684"/>
    </source>
</evidence>
<accession>A0A2S8SSH3</accession>
<evidence type="ECO:0000256" key="6">
    <source>
        <dbReference type="PROSITE-ProRule" id="PRU00169"/>
    </source>
</evidence>
<dbReference type="CDD" id="cd00082">
    <property type="entry name" value="HisKA"/>
    <property type="match status" value="1"/>
</dbReference>
<dbReference type="InterPro" id="IPR011006">
    <property type="entry name" value="CheY-like_superfamily"/>
</dbReference>
<dbReference type="GO" id="GO:0009927">
    <property type="term" value="F:histidine phosphotransfer kinase activity"/>
    <property type="evidence" value="ECO:0007669"/>
    <property type="project" value="TreeGrafter"/>
</dbReference>
<feature type="domain" description="PAS" evidence="11">
    <location>
        <begin position="170"/>
        <end position="214"/>
    </location>
</feature>
<dbReference type="CDD" id="cd00130">
    <property type="entry name" value="PAS"/>
    <property type="match status" value="1"/>
</dbReference>
<dbReference type="InterPro" id="IPR000014">
    <property type="entry name" value="PAS"/>
</dbReference>
<feature type="compositionally biased region" description="Basic and acidic residues" evidence="8">
    <location>
        <begin position="566"/>
        <end position="594"/>
    </location>
</feature>
<feature type="domain" description="PAC" evidence="12">
    <location>
        <begin position="243"/>
        <end position="301"/>
    </location>
</feature>
<dbReference type="SUPFAM" id="SSF55874">
    <property type="entry name" value="ATPase domain of HSP90 chaperone/DNA topoisomerase II/histidine kinase"/>
    <property type="match status" value="1"/>
</dbReference>
<dbReference type="NCBIfam" id="TIGR00229">
    <property type="entry name" value="sensory_box"/>
    <property type="match status" value="1"/>
</dbReference>
<dbReference type="FunFam" id="3.30.565.10:FF:000010">
    <property type="entry name" value="Sensor histidine kinase RcsC"/>
    <property type="match status" value="1"/>
</dbReference>
<dbReference type="Pfam" id="PF13426">
    <property type="entry name" value="PAS_9"/>
    <property type="match status" value="1"/>
</dbReference>
<comment type="catalytic activity">
    <reaction evidence="1">
        <text>ATP + protein L-histidine = ADP + protein N-phospho-L-histidine.</text>
        <dbReference type="EC" id="2.7.13.3"/>
    </reaction>
</comment>
<keyword evidence="3 6" id="KW-0597">Phosphoprotein</keyword>
<feature type="coiled-coil region" evidence="7">
    <location>
        <begin position="133"/>
        <end position="160"/>
    </location>
</feature>
<dbReference type="AlphaFoldDB" id="A0A2S8SSH3"/>
<dbReference type="Pfam" id="PF02518">
    <property type="entry name" value="HATPase_c"/>
    <property type="match status" value="1"/>
</dbReference>
<dbReference type="InterPro" id="IPR001789">
    <property type="entry name" value="Sig_transdc_resp-reg_receiver"/>
</dbReference>
<feature type="region of interest" description="Disordered" evidence="8">
    <location>
        <begin position="557"/>
        <end position="631"/>
    </location>
</feature>